<dbReference type="RefSeq" id="WP_183484221.1">
    <property type="nucleotide sequence ID" value="NZ_JBHUOV010000001.1"/>
</dbReference>
<evidence type="ECO:0000256" key="2">
    <source>
        <dbReference type="SAM" id="SignalP"/>
    </source>
</evidence>
<comment type="caution">
    <text evidence="3">The sequence shown here is derived from an EMBL/GenBank/DDBJ whole genome shotgun (WGS) entry which is preliminary data.</text>
</comment>
<dbReference type="EMBL" id="JBHUOV010000001">
    <property type="protein sequence ID" value="MFD2822114.1"/>
    <property type="molecule type" value="Genomic_DNA"/>
</dbReference>
<feature type="signal peptide" evidence="2">
    <location>
        <begin position="1"/>
        <end position="22"/>
    </location>
</feature>
<keyword evidence="4" id="KW-1185">Reference proteome</keyword>
<dbReference type="InterPro" id="IPR005901">
    <property type="entry name" value="GLPGLI"/>
</dbReference>
<reference evidence="4" key="1">
    <citation type="journal article" date="2019" name="Int. J. Syst. Evol. Microbiol.">
        <title>The Global Catalogue of Microorganisms (GCM) 10K type strain sequencing project: providing services to taxonomists for standard genome sequencing and annotation.</title>
        <authorList>
            <consortium name="The Broad Institute Genomics Platform"/>
            <consortium name="The Broad Institute Genome Sequencing Center for Infectious Disease"/>
            <person name="Wu L."/>
            <person name="Ma J."/>
        </authorList>
    </citation>
    <scope>NUCLEOTIDE SEQUENCE [LARGE SCALE GENOMIC DNA]</scope>
    <source>
        <strain evidence="4">KCTC 32141</strain>
    </source>
</reference>
<evidence type="ECO:0000313" key="3">
    <source>
        <dbReference type="EMBL" id="MFD2822114.1"/>
    </source>
</evidence>
<sequence length="305" mass="34781">MKPSKTLFVICIALFTTAFTYAQQDFQGVAYYESKTTMDMDNFGGREMSPERKKMIMDRMKSFLEKSYTLTFNKTESTYKEEEQLEAPGQGRGFGGMMSSFTAGEQYKNVKSNQMLQEQEFFGKQFLIKDSLPKLAWKLTGETKQIGQYTCMKATAMKPVDQNDWRSMRRRGSDDDKKEDDNKDQAEKKTDTTQTASTNLLDEIEVPKEIEVTAWYTMQIPVNQGPGEYWGLPGLILEINADRTTILCSKIVLNPAEKEDIKVPSKGKEVTREEYSETVKKKMEEMREMYGGRGGRGGGRGGRGR</sequence>
<dbReference type="NCBIfam" id="TIGR01200">
    <property type="entry name" value="GLPGLI"/>
    <property type="match status" value="1"/>
</dbReference>
<organism evidence="3 4">
    <name type="scientific">Lacinutrix iliipiscaria</name>
    <dbReference type="NCBI Taxonomy" id="1230532"/>
    <lineage>
        <taxon>Bacteria</taxon>
        <taxon>Pseudomonadati</taxon>
        <taxon>Bacteroidota</taxon>
        <taxon>Flavobacteriia</taxon>
        <taxon>Flavobacteriales</taxon>
        <taxon>Flavobacteriaceae</taxon>
        <taxon>Lacinutrix</taxon>
    </lineage>
</organism>
<gene>
    <name evidence="3" type="ORF">ACFS5M_00430</name>
</gene>
<protein>
    <submittedName>
        <fullName evidence="3">GLPGLI family protein</fullName>
    </submittedName>
</protein>
<evidence type="ECO:0000256" key="1">
    <source>
        <dbReference type="SAM" id="MobiDB-lite"/>
    </source>
</evidence>
<dbReference type="Pfam" id="PF09697">
    <property type="entry name" value="Porph_ging"/>
    <property type="match status" value="1"/>
</dbReference>
<dbReference type="Proteomes" id="UP001597533">
    <property type="component" value="Unassembled WGS sequence"/>
</dbReference>
<feature type="region of interest" description="Disordered" evidence="1">
    <location>
        <begin position="160"/>
        <end position="199"/>
    </location>
</feature>
<name>A0ABW5WI07_9FLAO</name>
<feature type="compositionally biased region" description="Basic and acidic residues" evidence="1">
    <location>
        <begin position="161"/>
        <end position="191"/>
    </location>
</feature>
<proteinExistence type="predicted"/>
<feature type="compositionally biased region" description="Gly residues" evidence="1">
    <location>
        <begin position="291"/>
        <end position="305"/>
    </location>
</feature>
<evidence type="ECO:0000313" key="4">
    <source>
        <dbReference type="Proteomes" id="UP001597533"/>
    </source>
</evidence>
<feature type="region of interest" description="Disordered" evidence="1">
    <location>
        <begin position="285"/>
        <end position="305"/>
    </location>
</feature>
<keyword evidence="2" id="KW-0732">Signal</keyword>
<accession>A0ABW5WI07</accession>
<feature type="chain" id="PRO_5047384391" evidence="2">
    <location>
        <begin position="23"/>
        <end position="305"/>
    </location>
</feature>